<dbReference type="AlphaFoldDB" id="A0A414SKI7"/>
<comment type="caution">
    <text evidence="1">The sequence shown here is derived from an EMBL/GenBank/DDBJ whole genome shotgun (WGS) entry which is preliminary data.</text>
</comment>
<gene>
    <name evidence="1" type="ORF">DW272_02485</name>
</gene>
<dbReference type="EMBL" id="QRHZ01000001">
    <property type="protein sequence ID" value="RHG20094.1"/>
    <property type="molecule type" value="Genomic_DNA"/>
</dbReference>
<reference evidence="1 2" key="1">
    <citation type="submission" date="2018-08" db="EMBL/GenBank/DDBJ databases">
        <title>A genome reference for cultivated species of the human gut microbiota.</title>
        <authorList>
            <person name="Zou Y."/>
            <person name="Xue W."/>
            <person name="Luo G."/>
        </authorList>
    </citation>
    <scope>NUCLEOTIDE SEQUENCE [LARGE SCALE GENOMIC DNA]</scope>
    <source>
        <strain evidence="1 2">AM22-9LB</strain>
    </source>
</reference>
<evidence type="ECO:0000313" key="1">
    <source>
        <dbReference type="EMBL" id="RHG20094.1"/>
    </source>
</evidence>
<accession>A0A414SKI7</accession>
<evidence type="ECO:0000313" key="2">
    <source>
        <dbReference type="Proteomes" id="UP000284220"/>
    </source>
</evidence>
<proteinExistence type="predicted"/>
<organism evidence="1 2">
    <name type="scientific">Blautia obeum</name>
    <dbReference type="NCBI Taxonomy" id="40520"/>
    <lineage>
        <taxon>Bacteria</taxon>
        <taxon>Bacillati</taxon>
        <taxon>Bacillota</taxon>
        <taxon>Clostridia</taxon>
        <taxon>Lachnospirales</taxon>
        <taxon>Lachnospiraceae</taxon>
        <taxon>Blautia</taxon>
    </lineage>
</organism>
<dbReference type="Proteomes" id="UP000284220">
    <property type="component" value="Unassembled WGS sequence"/>
</dbReference>
<protein>
    <submittedName>
        <fullName evidence="1">Uncharacterized protein</fullName>
    </submittedName>
</protein>
<sequence>MEVDRFIGIDTYDPDACEKCKYGFDTESKMVDFIKNELGFFDEIRGIYKLEKIDPKKYNN</sequence>
<name>A0A414SKI7_9FIRM</name>